<keyword evidence="3" id="KW-1185">Reference proteome</keyword>
<sequence>MLSKKIILVLTLSLLPVGFALALIPNAPQKREKEKTERNRSAKTTEKVSCCELDDRSQGDLRLVRLCLTKTNTRIFFKYDHPSFACTILENVTFRDETGKVYSAVSYEGIPRCQSSKSWQVETFSWSFERMDPKAKTFDLFEKEIPEFPGAWSWREISLKNCRFEAE</sequence>
<evidence type="ECO:0000256" key="1">
    <source>
        <dbReference type="SAM" id="SignalP"/>
    </source>
</evidence>
<feature type="signal peptide" evidence="1">
    <location>
        <begin position="1"/>
        <end position="22"/>
    </location>
</feature>
<dbReference type="AlphaFoldDB" id="A0A4R9GGH6"/>
<keyword evidence="1" id="KW-0732">Signal</keyword>
<reference evidence="2" key="1">
    <citation type="journal article" date="2019" name="PLoS Negl. Trop. Dis.">
        <title>Revisiting the worldwide diversity of Leptospira species in the environment.</title>
        <authorList>
            <person name="Vincent A.T."/>
            <person name="Schiettekatte O."/>
            <person name="Bourhy P."/>
            <person name="Veyrier F.J."/>
            <person name="Picardeau M."/>
        </authorList>
    </citation>
    <scope>NUCLEOTIDE SEQUENCE [LARGE SCALE GENOMIC DNA]</scope>
    <source>
        <strain evidence="2">SSW15</strain>
    </source>
</reference>
<dbReference type="OrthoDB" id="328505at2"/>
<name>A0A4R9GGH6_9LEPT</name>
<comment type="caution">
    <text evidence="2">The sequence shown here is derived from an EMBL/GenBank/DDBJ whole genome shotgun (WGS) entry which is preliminary data.</text>
</comment>
<dbReference type="EMBL" id="RQET01000004">
    <property type="protein sequence ID" value="TGK11802.1"/>
    <property type="molecule type" value="Genomic_DNA"/>
</dbReference>
<evidence type="ECO:0000313" key="3">
    <source>
        <dbReference type="Proteomes" id="UP000298458"/>
    </source>
</evidence>
<evidence type="ECO:0008006" key="4">
    <source>
        <dbReference type="Google" id="ProtNLM"/>
    </source>
</evidence>
<gene>
    <name evidence="2" type="ORF">EHO60_05790</name>
</gene>
<protein>
    <recommendedName>
        <fullName evidence="4">DUF1564 family protein</fullName>
    </recommendedName>
</protein>
<proteinExistence type="predicted"/>
<dbReference type="Proteomes" id="UP000298458">
    <property type="component" value="Unassembled WGS sequence"/>
</dbReference>
<evidence type="ECO:0000313" key="2">
    <source>
        <dbReference type="EMBL" id="TGK11802.1"/>
    </source>
</evidence>
<dbReference type="RefSeq" id="WP_135767204.1">
    <property type="nucleotide sequence ID" value="NZ_RQET01000004.1"/>
</dbReference>
<organism evidence="2 3">
    <name type="scientific">Leptospira fletcheri</name>
    <dbReference type="NCBI Taxonomy" id="2484981"/>
    <lineage>
        <taxon>Bacteria</taxon>
        <taxon>Pseudomonadati</taxon>
        <taxon>Spirochaetota</taxon>
        <taxon>Spirochaetia</taxon>
        <taxon>Leptospirales</taxon>
        <taxon>Leptospiraceae</taxon>
        <taxon>Leptospira</taxon>
    </lineage>
</organism>
<feature type="chain" id="PRO_5020693699" description="DUF1564 family protein" evidence="1">
    <location>
        <begin position="23"/>
        <end position="167"/>
    </location>
</feature>
<accession>A0A4R9GGH6</accession>